<name>A0A9Q1DG74_CONCO</name>
<evidence type="ECO:0000256" key="1">
    <source>
        <dbReference type="SAM" id="MobiDB-lite"/>
    </source>
</evidence>
<feature type="compositionally biased region" description="Pro residues" evidence="1">
    <location>
        <begin position="447"/>
        <end position="464"/>
    </location>
</feature>
<feature type="compositionally biased region" description="Low complexity" evidence="1">
    <location>
        <begin position="264"/>
        <end position="300"/>
    </location>
</feature>
<dbReference type="SMART" id="SM01244">
    <property type="entry name" value="IRS"/>
    <property type="match status" value="1"/>
</dbReference>
<gene>
    <name evidence="3" type="ORF">COCON_G00113770</name>
</gene>
<feature type="compositionally biased region" description="Pro residues" evidence="1">
    <location>
        <begin position="253"/>
        <end position="263"/>
    </location>
</feature>
<feature type="compositionally biased region" description="Low complexity" evidence="1">
    <location>
        <begin position="465"/>
        <end position="481"/>
    </location>
</feature>
<dbReference type="GO" id="GO:0005737">
    <property type="term" value="C:cytoplasm"/>
    <property type="evidence" value="ECO:0007669"/>
    <property type="project" value="TreeGrafter"/>
</dbReference>
<dbReference type="Proteomes" id="UP001152803">
    <property type="component" value="Unassembled WGS sequence"/>
</dbReference>
<dbReference type="SUPFAM" id="SSF50729">
    <property type="entry name" value="PH domain-like"/>
    <property type="match status" value="2"/>
</dbReference>
<dbReference type="EMBL" id="JAFJMO010000008">
    <property type="protein sequence ID" value="KAJ8268770.1"/>
    <property type="molecule type" value="Genomic_DNA"/>
</dbReference>
<feature type="compositionally biased region" description="Low complexity" evidence="1">
    <location>
        <begin position="214"/>
        <end position="228"/>
    </location>
</feature>
<feature type="compositionally biased region" description="Basic residues" evidence="1">
    <location>
        <begin position="237"/>
        <end position="246"/>
    </location>
</feature>
<dbReference type="InterPro" id="IPR050996">
    <property type="entry name" value="Docking_Protein_DOK"/>
</dbReference>
<feature type="region of interest" description="Disordered" evidence="1">
    <location>
        <begin position="382"/>
        <end position="408"/>
    </location>
</feature>
<proteinExistence type="predicted"/>
<dbReference type="GO" id="GO:0007169">
    <property type="term" value="P:cell surface receptor protein tyrosine kinase signaling pathway"/>
    <property type="evidence" value="ECO:0007669"/>
    <property type="project" value="TreeGrafter"/>
</dbReference>
<dbReference type="AlphaFoldDB" id="A0A9Q1DG74"/>
<accession>A0A9Q1DG74</accession>
<evidence type="ECO:0000259" key="2">
    <source>
        <dbReference type="PROSITE" id="PS51064"/>
    </source>
</evidence>
<feature type="region of interest" description="Disordered" evidence="1">
    <location>
        <begin position="421"/>
        <end position="500"/>
    </location>
</feature>
<dbReference type="SMART" id="SM00310">
    <property type="entry name" value="PTBI"/>
    <property type="match status" value="1"/>
</dbReference>
<keyword evidence="4" id="KW-1185">Reference proteome</keyword>
<dbReference type="Pfam" id="PF02174">
    <property type="entry name" value="IRS"/>
    <property type="match status" value="1"/>
</dbReference>
<dbReference type="GO" id="GO:0007265">
    <property type="term" value="P:Ras protein signal transduction"/>
    <property type="evidence" value="ECO:0007669"/>
    <property type="project" value="TreeGrafter"/>
</dbReference>
<dbReference type="Pfam" id="PF00169">
    <property type="entry name" value="PH"/>
    <property type="match status" value="1"/>
</dbReference>
<feature type="compositionally biased region" description="Low complexity" evidence="1">
    <location>
        <begin position="308"/>
        <end position="319"/>
    </location>
</feature>
<dbReference type="PANTHER" id="PTHR21258">
    <property type="entry name" value="DOCKING PROTEIN RELATED"/>
    <property type="match status" value="1"/>
</dbReference>
<feature type="region of interest" description="Disordered" evidence="1">
    <location>
        <begin position="209"/>
        <end position="356"/>
    </location>
</feature>
<evidence type="ECO:0000313" key="4">
    <source>
        <dbReference type="Proteomes" id="UP001152803"/>
    </source>
</evidence>
<feature type="compositionally biased region" description="Gly residues" evidence="1">
    <location>
        <begin position="397"/>
        <end position="406"/>
    </location>
</feature>
<evidence type="ECO:0000313" key="3">
    <source>
        <dbReference type="EMBL" id="KAJ8268770.1"/>
    </source>
</evidence>
<feature type="compositionally biased region" description="Basic and acidic residues" evidence="1">
    <location>
        <begin position="387"/>
        <end position="396"/>
    </location>
</feature>
<dbReference type="PROSITE" id="PS51064">
    <property type="entry name" value="IRS_PTB"/>
    <property type="match status" value="1"/>
</dbReference>
<comment type="caution">
    <text evidence="3">The sequence shown here is derived from an EMBL/GenBank/DDBJ whole genome shotgun (WGS) entry which is preliminary data.</text>
</comment>
<dbReference type="GO" id="GO:0043410">
    <property type="term" value="P:positive regulation of MAPK cascade"/>
    <property type="evidence" value="ECO:0007669"/>
    <property type="project" value="TreeGrafter"/>
</dbReference>
<dbReference type="PANTHER" id="PTHR21258:SF46">
    <property type="entry name" value="DOCKING PROTEIN 1"/>
    <property type="match status" value="1"/>
</dbReference>
<dbReference type="InterPro" id="IPR001849">
    <property type="entry name" value="PH_domain"/>
</dbReference>
<reference evidence="3" key="1">
    <citation type="journal article" date="2023" name="Science">
        <title>Genome structures resolve the early diversification of teleost fishes.</title>
        <authorList>
            <person name="Parey E."/>
            <person name="Louis A."/>
            <person name="Montfort J."/>
            <person name="Bouchez O."/>
            <person name="Roques C."/>
            <person name="Iampietro C."/>
            <person name="Lluch J."/>
            <person name="Castinel A."/>
            <person name="Donnadieu C."/>
            <person name="Desvignes T."/>
            <person name="Floi Bucao C."/>
            <person name="Jouanno E."/>
            <person name="Wen M."/>
            <person name="Mejri S."/>
            <person name="Dirks R."/>
            <person name="Jansen H."/>
            <person name="Henkel C."/>
            <person name="Chen W.J."/>
            <person name="Zahm M."/>
            <person name="Cabau C."/>
            <person name="Klopp C."/>
            <person name="Thompson A.W."/>
            <person name="Robinson-Rechavi M."/>
            <person name="Braasch I."/>
            <person name="Lecointre G."/>
            <person name="Bobe J."/>
            <person name="Postlethwait J.H."/>
            <person name="Berthelot C."/>
            <person name="Roest Crollius H."/>
            <person name="Guiguen Y."/>
        </authorList>
    </citation>
    <scope>NUCLEOTIDE SEQUENCE</scope>
    <source>
        <strain evidence="3">Concon-B</strain>
    </source>
</reference>
<dbReference type="InterPro" id="IPR011993">
    <property type="entry name" value="PH-like_dom_sf"/>
</dbReference>
<dbReference type="InterPro" id="IPR002404">
    <property type="entry name" value="IRS_PTB"/>
</dbReference>
<protein>
    <recommendedName>
        <fullName evidence="2">IRS-type PTB domain-containing protein</fullName>
    </recommendedName>
</protein>
<feature type="domain" description="IRS-type PTB" evidence="2">
    <location>
        <begin position="143"/>
        <end position="247"/>
    </location>
</feature>
<dbReference type="OrthoDB" id="6243387at2759"/>
<dbReference type="SMART" id="SM00233">
    <property type="entry name" value="PH"/>
    <property type="match status" value="1"/>
</dbReference>
<sequence>MDTHVKEGQLYVQHQKFGKKWKKSWFVLYPASQSGIARLEFFDCGGSSEKPSSTKKLDKKVIRLSECISILPALTETCPKDNMAAFCMETNDKTHVFATERQACAAWVDKLCEIAFQGGGVLDSNGQQEFKMAENLIYSSREEVNEFWVSVQRTEASERCGLQGAYWLKADSDSLILKDPKSKRSLLVWPYKLLRRYGRDKVMFSFEAGRRCDSGPGTSPSRPSRGTRCLGWWRGRSGSRRPRQRSGTRAAPPWTPTAPPCSWPAPGRGAAASGRTGTPAAASPARRTACSAGGRAAACRTPPPPARPGRAVLGAGRLPAPAPCPADALYSDPVDSLKAAPTPAPRNPGNRPEPLYSDIYDRVSVELAPRAAALRLEAWPKGAGPEHIYDEPEGRGEAGGGGGGGALYDEARLEPQAWRARAWDDSPQGHEVPYNPSADDYSVPAYGRPPPPRTKGPKPLPAPKPAKGSGPRNQNTNNNNNEHTALYGQVSRHKPHPNTCYPPDIIYDNLGDI</sequence>
<organism evidence="3 4">
    <name type="scientific">Conger conger</name>
    <name type="common">Conger eel</name>
    <name type="synonym">Muraena conger</name>
    <dbReference type="NCBI Taxonomy" id="82655"/>
    <lineage>
        <taxon>Eukaryota</taxon>
        <taxon>Metazoa</taxon>
        <taxon>Chordata</taxon>
        <taxon>Craniata</taxon>
        <taxon>Vertebrata</taxon>
        <taxon>Euteleostomi</taxon>
        <taxon>Actinopterygii</taxon>
        <taxon>Neopterygii</taxon>
        <taxon>Teleostei</taxon>
        <taxon>Anguilliformes</taxon>
        <taxon>Congridae</taxon>
        <taxon>Conger</taxon>
    </lineage>
</organism>
<dbReference type="Gene3D" id="2.30.29.30">
    <property type="entry name" value="Pleckstrin-homology domain (PH domain)/Phosphotyrosine-binding domain (PTB)"/>
    <property type="match status" value="2"/>
</dbReference>